<sequence>MEIIEWKTVFSTVWEREENPRENFLPQTQKFRLPKSGGKAWKTDEEHFVHNAIPPTLIQDLLTYPPDAFCPQSLFCLFSHLYLQITPNVHRDQGCTDAAPRPAHSRPTRRDAATREGRRRPRVRPASCRVAPRGGSRLGPTRADAAKIGADAAEIGTTRPKSGRIGPYRPYRPYRPATDTADTAETGRIGRNRPKSAVKIAGEAEILASDAFLALFFLCFVNQSSPLKNRRPRQKPDLRSSWYTSFVAKQNGVVVVEVYETDKDNRRKRGRVCGVVNLFGCVVDDVWEESYETGGDYKQQSVGSCS</sequence>
<name>A0A7N2LUD8_QUELO</name>
<evidence type="ECO:0000313" key="2">
    <source>
        <dbReference type="EnsemblPlants" id="QL06p000862:mrna"/>
    </source>
</evidence>
<dbReference type="Gramene" id="QL06p000862:mrna">
    <property type="protein sequence ID" value="QL06p000862:mrna"/>
    <property type="gene ID" value="QL06p000862"/>
</dbReference>
<reference evidence="2 3" key="1">
    <citation type="journal article" date="2016" name="G3 (Bethesda)">
        <title>First Draft Assembly and Annotation of the Genome of a California Endemic Oak Quercus lobata Nee (Fagaceae).</title>
        <authorList>
            <person name="Sork V.L."/>
            <person name="Fitz-Gibbon S.T."/>
            <person name="Puiu D."/>
            <person name="Crepeau M."/>
            <person name="Gugger P.F."/>
            <person name="Sherman R."/>
            <person name="Stevens K."/>
            <person name="Langley C.H."/>
            <person name="Pellegrini M."/>
            <person name="Salzberg S.L."/>
        </authorList>
    </citation>
    <scope>NUCLEOTIDE SEQUENCE [LARGE SCALE GENOMIC DNA]</scope>
    <source>
        <strain evidence="2 3">cv. SW786</strain>
    </source>
</reference>
<dbReference type="EMBL" id="LRBV02000006">
    <property type="status" value="NOT_ANNOTATED_CDS"/>
    <property type="molecule type" value="Genomic_DNA"/>
</dbReference>
<protein>
    <submittedName>
        <fullName evidence="2">Uncharacterized protein</fullName>
    </submittedName>
</protein>
<dbReference type="Proteomes" id="UP000594261">
    <property type="component" value="Chromosome 6"/>
</dbReference>
<evidence type="ECO:0000313" key="3">
    <source>
        <dbReference type="Proteomes" id="UP000594261"/>
    </source>
</evidence>
<feature type="region of interest" description="Disordered" evidence="1">
    <location>
        <begin position="94"/>
        <end position="142"/>
    </location>
</feature>
<organism evidence="2 3">
    <name type="scientific">Quercus lobata</name>
    <name type="common">Valley oak</name>
    <dbReference type="NCBI Taxonomy" id="97700"/>
    <lineage>
        <taxon>Eukaryota</taxon>
        <taxon>Viridiplantae</taxon>
        <taxon>Streptophyta</taxon>
        <taxon>Embryophyta</taxon>
        <taxon>Tracheophyta</taxon>
        <taxon>Spermatophyta</taxon>
        <taxon>Magnoliopsida</taxon>
        <taxon>eudicotyledons</taxon>
        <taxon>Gunneridae</taxon>
        <taxon>Pentapetalae</taxon>
        <taxon>rosids</taxon>
        <taxon>fabids</taxon>
        <taxon>Fagales</taxon>
        <taxon>Fagaceae</taxon>
        <taxon>Quercus</taxon>
    </lineage>
</organism>
<dbReference type="AlphaFoldDB" id="A0A7N2LUD8"/>
<evidence type="ECO:0000256" key="1">
    <source>
        <dbReference type="SAM" id="MobiDB-lite"/>
    </source>
</evidence>
<proteinExistence type="predicted"/>
<dbReference type="InParanoid" id="A0A7N2LUD8"/>
<keyword evidence="3" id="KW-1185">Reference proteome</keyword>
<accession>A0A7N2LUD8</accession>
<feature type="region of interest" description="Disordered" evidence="1">
    <location>
        <begin position="157"/>
        <end position="189"/>
    </location>
</feature>
<dbReference type="EnsemblPlants" id="QL06p000862:mrna">
    <property type="protein sequence ID" value="QL06p000862:mrna"/>
    <property type="gene ID" value="QL06p000862"/>
</dbReference>
<feature type="compositionally biased region" description="Low complexity" evidence="1">
    <location>
        <begin position="167"/>
        <end position="176"/>
    </location>
</feature>
<reference evidence="2" key="2">
    <citation type="submission" date="2021-01" db="UniProtKB">
        <authorList>
            <consortium name="EnsemblPlants"/>
        </authorList>
    </citation>
    <scope>IDENTIFICATION</scope>
</reference>
<feature type="compositionally biased region" description="Low complexity" evidence="1">
    <location>
        <begin position="124"/>
        <end position="133"/>
    </location>
</feature>